<protein>
    <recommendedName>
        <fullName evidence="1">Rhodanese domain-containing protein</fullName>
    </recommendedName>
</protein>
<dbReference type="EMBL" id="AP027081">
    <property type="protein sequence ID" value="BDU75372.1"/>
    <property type="molecule type" value="Genomic_DNA"/>
</dbReference>
<dbReference type="Proteomes" id="UP001228113">
    <property type="component" value="Chromosome"/>
</dbReference>
<evidence type="ECO:0000259" key="1">
    <source>
        <dbReference type="PROSITE" id="PS50206"/>
    </source>
</evidence>
<accession>A0AA48GPU4</accession>
<dbReference type="AlphaFoldDB" id="A0AA48GPU4"/>
<dbReference type="InterPro" id="IPR001763">
    <property type="entry name" value="Rhodanese-like_dom"/>
</dbReference>
<dbReference type="SUPFAM" id="SSF52821">
    <property type="entry name" value="Rhodanese/Cell cycle control phosphatase"/>
    <property type="match status" value="1"/>
</dbReference>
<dbReference type="CDD" id="cd00158">
    <property type="entry name" value="RHOD"/>
    <property type="match status" value="1"/>
</dbReference>
<evidence type="ECO:0000313" key="3">
    <source>
        <dbReference type="Proteomes" id="UP001228113"/>
    </source>
</evidence>
<evidence type="ECO:0000313" key="2">
    <source>
        <dbReference type="EMBL" id="BDU75372.1"/>
    </source>
</evidence>
<sequence>MDEIDDLKAAGAPMLDVRTPAEFEQGHAPGSFNIPLDQLQARLGELDPARPLLVCCASGARSGMVQQFLMRSGFARVVNAGPWQRLL</sequence>
<name>A0AA48GPU4_9BACT</name>
<feature type="domain" description="Rhodanese" evidence="1">
    <location>
        <begin position="8"/>
        <end position="85"/>
    </location>
</feature>
<dbReference type="KEGG" id="msea:METESE_03300"/>
<gene>
    <name evidence="2" type="ORF">METESE_03300</name>
</gene>
<dbReference type="Gene3D" id="3.40.250.10">
    <property type="entry name" value="Rhodanese-like domain"/>
    <property type="match status" value="1"/>
</dbReference>
<dbReference type="PANTHER" id="PTHR43031:SF1">
    <property type="entry name" value="PYRIDINE NUCLEOTIDE-DISULPHIDE OXIDOREDUCTASE"/>
    <property type="match status" value="1"/>
</dbReference>
<dbReference type="PROSITE" id="PS50206">
    <property type="entry name" value="RHODANESE_3"/>
    <property type="match status" value="1"/>
</dbReference>
<organism evidence="2 3">
    <name type="scientific">Mesoterricola sediminis</name>
    <dbReference type="NCBI Taxonomy" id="2927980"/>
    <lineage>
        <taxon>Bacteria</taxon>
        <taxon>Pseudomonadati</taxon>
        <taxon>Acidobacteriota</taxon>
        <taxon>Holophagae</taxon>
        <taxon>Holophagales</taxon>
        <taxon>Holophagaceae</taxon>
        <taxon>Mesoterricola</taxon>
    </lineage>
</organism>
<keyword evidence="3" id="KW-1185">Reference proteome</keyword>
<dbReference type="InterPro" id="IPR036873">
    <property type="entry name" value="Rhodanese-like_dom_sf"/>
</dbReference>
<dbReference type="SMART" id="SM00450">
    <property type="entry name" value="RHOD"/>
    <property type="match status" value="1"/>
</dbReference>
<dbReference type="PANTHER" id="PTHR43031">
    <property type="entry name" value="FAD-DEPENDENT OXIDOREDUCTASE"/>
    <property type="match status" value="1"/>
</dbReference>
<dbReference type="InterPro" id="IPR050229">
    <property type="entry name" value="GlpE_sulfurtransferase"/>
</dbReference>
<dbReference type="RefSeq" id="WP_243334424.1">
    <property type="nucleotide sequence ID" value="NZ_AP027081.1"/>
</dbReference>
<proteinExistence type="predicted"/>
<dbReference type="Pfam" id="PF00581">
    <property type="entry name" value="Rhodanese"/>
    <property type="match status" value="1"/>
</dbReference>
<reference evidence="2" key="1">
    <citation type="journal article" date="2023" name="Int. J. Syst. Evol. Microbiol.">
        <title>Mesoterricola silvestris gen. nov., sp. nov., Mesoterricola sediminis sp. nov., Geothrix oryzae sp. nov., Geothrix edaphica sp. nov., Geothrix rubra sp. nov., and Geothrix limicola sp. nov., six novel members of Acidobacteriota isolated from soils.</title>
        <authorList>
            <person name="Itoh H."/>
            <person name="Sugisawa Y."/>
            <person name="Mise K."/>
            <person name="Xu Z."/>
            <person name="Kuniyasu M."/>
            <person name="Ushijima N."/>
            <person name="Kawano K."/>
            <person name="Kobayashi E."/>
            <person name="Shiratori Y."/>
            <person name="Masuda Y."/>
            <person name="Senoo K."/>
        </authorList>
    </citation>
    <scope>NUCLEOTIDE SEQUENCE</scope>
    <source>
        <strain evidence="2">W786</strain>
    </source>
</reference>